<keyword evidence="4" id="KW-1185">Reference proteome</keyword>
<comment type="caution">
    <text evidence="3">The sequence shown here is derived from an EMBL/GenBank/DDBJ whole genome shotgun (WGS) entry which is preliminary data.</text>
</comment>
<dbReference type="PANTHER" id="PTHR21534">
    <property type="entry name" value="KATANIN-INTERACTING PROTEIN"/>
    <property type="match status" value="1"/>
</dbReference>
<dbReference type="PANTHER" id="PTHR21534:SF0">
    <property type="entry name" value="KATANIN-INTERACTING PROTEIN"/>
    <property type="match status" value="1"/>
</dbReference>
<proteinExistence type="predicted"/>
<feature type="region of interest" description="Disordered" evidence="1">
    <location>
        <begin position="505"/>
        <end position="556"/>
    </location>
</feature>
<sequence>QSLCLEHGNSDSSADEYDNPEEILEDETHELTKSLTELRPVSSAVSQKRLMPGNLVLLEFNDPGNRQARPLSASKKTISISQDPDHSAYQVINAMRQENEAVERANSRQTFFDRAKKNEDVVSAAFERIGPPSSSQQKKIIKNDDDKSSCIHETKSTVKDAIYITVEILSNWGNSHFVGLTEVQFFDLKNQKIYVSPLDVDIRNADFPGDLRCLVNGKIKTTKEHFMWMCPFHPPVQLYFVIRNPTRSCDFDICKVKIWNYNKMLGYLDIGAKHVRIYKNETLMFDGFLEKGCGNKVFDYSNTIDLFTGQVKSVSPPPLCTSSDQMDVENEINSSCSNNDHMPQFSSFGKLSPLLQAPTSESYSVLKEHKHLLQCRLDDLSTTQEEESNETGDVDGKRQNTFREEYRHINESKKMPDNSMSPSGHEDLVMKKQMEKNTGQMVEGSSNKTPQWLSSLSNFQQNFHDQNSLKLDLGLTGIQPTRRDTCKNDDNIVINDFVRSPITHRRQLDRNENRRNLSSLSSRNIGNELETRSTKSISESEHPVSARRRKSHVNDRRLDTDQCSDVILPTKSNQGNVNFKQSCSRDQDNNSLMESWTSLVKFNRSQRGRISNMEFEGDIFDEFLQQQKIWKATCSKER</sequence>
<feature type="domain" description="KATNIP" evidence="2">
    <location>
        <begin position="167"/>
        <end position="323"/>
    </location>
</feature>
<evidence type="ECO:0000259" key="2">
    <source>
        <dbReference type="Pfam" id="PF14652"/>
    </source>
</evidence>
<dbReference type="Proteomes" id="UP001162483">
    <property type="component" value="Unassembled WGS sequence"/>
</dbReference>
<evidence type="ECO:0000256" key="1">
    <source>
        <dbReference type="SAM" id="MobiDB-lite"/>
    </source>
</evidence>
<feature type="compositionally biased region" description="Basic and acidic residues" evidence="1">
    <location>
        <begin position="529"/>
        <end position="544"/>
    </location>
</feature>
<feature type="non-terminal residue" evidence="3">
    <location>
        <position position="1"/>
    </location>
</feature>
<protein>
    <recommendedName>
        <fullName evidence="2">KATNIP domain-containing protein</fullName>
    </recommendedName>
</protein>
<organism evidence="3 4">
    <name type="scientific">Staurois parvus</name>
    <dbReference type="NCBI Taxonomy" id="386267"/>
    <lineage>
        <taxon>Eukaryota</taxon>
        <taxon>Metazoa</taxon>
        <taxon>Chordata</taxon>
        <taxon>Craniata</taxon>
        <taxon>Vertebrata</taxon>
        <taxon>Euteleostomi</taxon>
        <taxon>Amphibia</taxon>
        <taxon>Batrachia</taxon>
        <taxon>Anura</taxon>
        <taxon>Neobatrachia</taxon>
        <taxon>Ranoidea</taxon>
        <taxon>Ranidae</taxon>
        <taxon>Staurois</taxon>
    </lineage>
</organism>
<evidence type="ECO:0000313" key="3">
    <source>
        <dbReference type="EMBL" id="CAI9600528.1"/>
    </source>
</evidence>
<gene>
    <name evidence="3" type="ORF">SPARVUS_LOCUS12779530</name>
</gene>
<evidence type="ECO:0000313" key="4">
    <source>
        <dbReference type="Proteomes" id="UP001162483"/>
    </source>
</evidence>
<name>A0ABN9FZ01_9NEOB</name>
<accession>A0ABN9FZ01</accession>
<dbReference type="Pfam" id="PF14652">
    <property type="entry name" value="DUF4457"/>
    <property type="match status" value="1"/>
</dbReference>
<dbReference type="InterPro" id="IPR026704">
    <property type="entry name" value="KATNIP"/>
</dbReference>
<dbReference type="EMBL" id="CATNWA010017438">
    <property type="protein sequence ID" value="CAI9600528.1"/>
    <property type="molecule type" value="Genomic_DNA"/>
</dbReference>
<dbReference type="InterPro" id="IPR027859">
    <property type="entry name" value="KATNIP_dom"/>
</dbReference>
<feature type="compositionally biased region" description="Basic and acidic residues" evidence="1">
    <location>
        <begin position="506"/>
        <end position="515"/>
    </location>
</feature>
<reference evidence="3" key="1">
    <citation type="submission" date="2023-05" db="EMBL/GenBank/DDBJ databases">
        <authorList>
            <person name="Stuckert A."/>
        </authorList>
    </citation>
    <scope>NUCLEOTIDE SEQUENCE</scope>
</reference>